<comment type="caution">
    <text evidence="4">The sequence shown here is derived from an EMBL/GenBank/DDBJ whole genome shotgun (WGS) entry which is preliminary data.</text>
</comment>
<name>A0ABV1H5U4_9FIRM</name>
<dbReference type="PANTHER" id="PTHR30461">
    <property type="entry name" value="DNA-INVERTASE FROM LAMBDOID PROPHAGE"/>
    <property type="match status" value="1"/>
</dbReference>
<organism evidence="4 5">
    <name type="scientific">Lachnospira intestinalis</name>
    <dbReference type="NCBI Taxonomy" id="3133158"/>
    <lineage>
        <taxon>Bacteria</taxon>
        <taxon>Bacillati</taxon>
        <taxon>Bacillota</taxon>
        <taxon>Clostridia</taxon>
        <taxon>Lachnospirales</taxon>
        <taxon>Lachnospiraceae</taxon>
        <taxon>Lachnospira</taxon>
    </lineage>
</organism>
<dbReference type="PROSITE" id="PS51736">
    <property type="entry name" value="RECOMBINASES_3"/>
    <property type="match status" value="1"/>
</dbReference>
<keyword evidence="1" id="KW-0175">Coiled coil</keyword>
<sequence length="518" mass="60083">MDLYAQYLRKSRADVEAEQHGEGETLARHKHMLDALAQKMGIEVTKVYREIVSGETIAARPVMQQLLQDVESGMYKGVLVVEVERLARGDTIDQGIVSQTFKYSDTQIITPTKIYNPNNEFDEEYFEFGLFMSRREYKTINRRIQAGRLESAKEGKFPSWNAPFGYKVVKLVNEKGYTLEPLEPEADAVKRIFDMYVNEHAGTTTIAHTLTEMGYKPRKTDHFTTHTIISILDNPLYAGYMVWGRRKETTIMKNGIVTKTRPRLRPCDEYEKYEGRHEGLVSKELWQKAHEMRIAKTNTSPKRATQLTNPLCGLIYCSKCGQRMQRRPAGSRQPADVIMCQNTACDNRAAYMRLIEERIIDSLKTWLNEYDVSENEEQKKTDNIAVMKKNINKYEQELTTVTKQLNNAYDLLEQGVYTTDIFFQRSATLKDRIESLNTQIESVKKEILEEEKRQTAKIQFVPKLRKIIECYWSLDTPKSKNDILKEVIERVVYTKNVKGHGHEDEFSIIVYPVVPKHK</sequence>
<feature type="coiled-coil region" evidence="1">
    <location>
        <begin position="377"/>
        <end position="453"/>
    </location>
</feature>
<feature type="domain" description="Resolvase/invertase-type recombinase catalytic" evidence="2">
    <location>
        <begin position="3"/>
        <end position="155"/>
    </location>
</feature>
<keyword evidence="5" id="KW-1185">Reference proteome</keyword>
<evidence type="ECO:0000313" key="4">
    <source>
        <dbReference type="EMBL" id="MEQ2554845.1"/>
    </source>
</evidence>
<dbReference type="InterPro" id="IPR011109">
    <property type="entry name" value="DNA_bind_recombinase_dom"/>
</dbReference>
<evidence type="ECO:0000256" key="1">
    <source>
        <dbReference type="SAM" id="Coils"/>
    </source>
</evidence>
<dbReference type="InterPro" id="IPR038109">
    <property type="entry name" value="DNA_bind_recomb_sf"/>
</dbReference>
<dbReference type="PROSITE" id="PS51737">
    <property type="entry name" value="RECOMBINASE_DNA_BIND"/>
    <property type="match status" value="1"/>
</dbReference>
<proteinExistence type="predicted"/>
<dbReference type="InterPro" id="IPR025827">
    <property type="entry name" value="Zn_ribbon_recom_dom"/>
</dbReference>
<protein>
    <submittedName>
        <fullName evidence="4">Recombinase family protein</fullName>
    </submittedName>
</protein>
<dbReference type="InterPro" id="IPR036162">
    <property type="entry name" value="Resolvase-like_N_sf"/>
</dbReference>
<dbReference type="PANTHER" id="PTHR30461:SF23">
    <property type="entry name" value="DNA RECOMBINASE-RELATED"/>
    <property type="match status" value="1"/>
</dbReference>
<dbReference type="Pfam" id="PF00239">
    <property type="entry name" value="Resolvase"/>
    <property type="match status" value="1"/>
</dbReference>
<dbReference type="InterPro" id="IPR006119">
    <property type="entry name" value="Resolv_N"/>
</dbReference>
<dbReference type="Pfam" id="PF07508">
    <property type="entry name" value="Recombinase"/>
    <property type="match status" value="1"/>
</dbReference>
<accession>A0ABV1H5U4</accession>
<dbReference type="Proteomes" id="UP001546774">
    <property type="component" value="Unassembled WGS sequence"/>
</dbReference>
<reference evidence="4" key="1">
    <citation type="submission" date="2024-03" db="EMBL/GenBank/DDBJ databases">
        <title>Human intestinal bacterial collection.</title>
        <authorList>
            <person name="Pauvert C."/>
            <person name="Hitch T.C.A."/>
            <person name="Clavel T."/>
        </authorList>
    </citation>
    <scope>NUCLEOTIDE SEQUENCE [LARGE SCALE GENOMIC DNA]</scope>
    <source>
        <strain evidence="4">CLA-AA-H89B</strain>
    </source>
</reference>
<dbReference type="Gene3D" id="3.90.1750.20">
    <property type="entry name" value="Putative Large Serine Recombinase, Chain B, Domain 2"/>
    <property type="match status" value="1"/>
</dbReference>
<evidence type="ECO:0000259" key="2">
    <source>
        <dbReference type="PROSITE" id="PS51736"/>
    </source>
</evidence>
<gene>
    <name evidence="4" type="ORF">WMO37_07410</name>
</gene>
<dbReference type="SUPFAM" id="SSF53041">
    <property type="entry name" value="Resolvase-like"/>
    <property type="match status" value="1"/>
</dbReference>
<dbReference type="Pfam" id="PF13408">
    <property type="entry name" value="Zn_ribbon_recom"/>
    <property type="match status" value="1"/>
</dbReference>
<evidence type="ECO:0000313" key="5">
    <source>
        <dbReference type="Proteomes" id="UP001546774"/>
    </source>
</evidence>
<evidence type="ECO:0000259" key="3">
    <source>
        <dbReference type="PROSITE" id="PS51737"/>
    </source>
</evidence>
<dbReference type="CDD" id="cd00338">
    <property type="entry name" value="Ser_Recombinase"/>
    <property type="match status" value="1"/>
</dbReference>
<feature type="domain" description="Recombinase" evidence="3">
    <location>
        <begin position="163"/>
        <end position="299"/>
    </location>
</feature>
<dbReference type="InterPro" id="IPR050639">
    <property type="entry name" value="SSR_resolvase"/>
</dbReference>
<dbReference type="Gene3D" id="3.40.50.1390">
    <property type="entry name" value="Resolvase, N-terminal catalytic domain"/>
    <property type="match status" value="1"/>
</dbReference>
<dbReference type="EMBL" id="JBBMFS010000005">
    <property type="protein sequence ID" value="MEQ2554845.1"/>
    <property type="molecule type" value="Genomic_DNA"/>
</dbReference>
<dbReference type="SMART" id="SM00857">
    <property type="entry name" value="Resolvase"/>
    <property type="match status" value="1"/>
</dbReference>